<proteinExistence type="predicted"/>
<dbReference type="PANTHER" id="PTHR24366">
    <property type="entry name" value="IG(IMMUNOGLOBULIN) AND LRR(LEUCINE RICH REPEAT) DOMAINS"/>
    <property type="match status" value="1"/>
</dbReference>
<keyword evidence="1" id="KW-0433">Leucine-rich repeat</keyword>
<dbReference type="InterPro" id="IPR001611">
    <property type="entry name" value="Leu-rich_rpt"/>
</dbReference>
<feature type="signal peptide" evidence="3">
    <location>
        <begin position="1"/>
        <end position="24"/>
    </location>
</feature>
<gene>
    <name evidence="4" type="ORF">SK128_020904</name>
</gene>
<dbReference type="EMBL" id="JAXCGZ010006478">
    <property type="protein sequence ID" value="KAK7079733.1"/>
    <property type="molecule type" value="Genomic_DNA"/>
</dbReference>
<dbReference type="AlphaFoldDB" id="A0AAN9A9P3"/>
<dbReference type="Proteomes" id="UP001381693">
    <property type="component" value="Unassembled WGS sequence"/>
</dbReference>
<accession>A0AAN9A9P3</accession>
<dbReference type="InterPro" id="IPR032675">
    <property type="entry name" value="LRR_dom_sf"/>
</dbReference>
<organism evidence="4 5">
    <name type="scientific">Halocaridina rubra</name>
    <name type="common">Hawaiian red shrimp</name>
    <dbReference type="NCBI Taxonomy" id="373956"/>
    <lineage>
        <taxon>Eukaryota</taxon>
        <taxon>Metazoa</taxon>
        <taxon>Ecdysozoa</taxon>
        <taxon>Arthropoda</taxon>
        <taxon>Crustacea</taxon>
        <taxon>Multicrustacea</taxon>
        <taxon>Malacostraca</taxon>
        <taxon>Eumalacostraca</taxon>
        <taxon>Eucarida</taxon>
        <taxon>Decapoda</taxon>
        <taxon>Pleocyemata</taxon>
        <taxon>Caridea</taxon>
        <taxon>Atyoidea</taxon>
        <taxon>Atyidae</taxon>
        <taxon>Halocaridina</taxon>
    </lineage>
</organism>
<protein>
    <recommendedName>
        <fullName evidence="6">Oplophorus-luciferin 2-monooxygenase non-catalytic subunit</fullName>
    </recommendedName>
</protein>
<evidence type="ECO:0000256" key="1">
    <source>
        <dbReference type="ARBA" id="ARBA00022614"/>
    </source>
</evidence>
<dbReference type="PANTHER" id="PTHR24366:SF96">
    <property type="entry name" value="LEUCINE RICH REPEAT CONTAINING 53"/>
    <property type="match status" value="1"/>
</dbReference>
<dbReference type="Pfam" id="PF13855">
    <property type="entry name" value="LRR_8"/>
    <property type="match status" value="1"/>
</dbReference>
<name>A0AAN9A9P3_HALRR</name>
<sequence>MFIMASKGIALLSVFLVLVVPSQAQECPAAEDILPCSCNVDENNHVKLDCSDVTGEEELASIMAKEFPSNEVFSLMIQYNMNLKTLKTTTLADKIFTEIHIQAGGLESVDAGACLGSVSTLKKMDFRTNKLTVYPFDEIPQYTSLLQLRLGGNLFETFPHISSPTLEFLDLHGHDFGAIPDGALSDLPSLEILFIYRAGLTEIPFETFEGTTKLRDIDISYNQISRIEGLTMHGDDSYIIADHNQIVSSGLSANSFTGVKDYVSMWNNLVDVFDEATWRPLLEGGARLDITDNPLKCDCTIAWLVLNGTLMNQLAYEPTCSNGAPISMLDPSLFEDC</sequence>
<comment type="caution">
    <text evidence="4">The sequence shown here is derived from an EMBL/GenBank/DDBJ whole genome shotgun (WGS) entry which is preliminary data.</text>
</comment>
<dbReference type="Gene3D" id="3.80.10.10">
    <property type="entry name" value="Ribonuclease Inhibitor"/>
    <property type="match status" value="1"/>
</dbReference>
<dbReference type="SUPFAM" id="SSF52058">
    <property type="entry name" value="L domain-like"/>
    <property type="match status" value="1"/>
</dbReference>
<evidence type="ECO:0000256" key="2">
    <source>
        <dbReference type="ARBA" id="ARBA00022737"/>
    </source>
</evidence>
<evidence type="ECO:0000313" key="4">
    <source>
        <dbReference type="EMBL" id="KAK7079733.1"/>
    </source>
</evidence>
<keyword evidence="5" id="KW-1185">Reference proteome</keyword>
<evidence type="ECO:0000313" key="5">
    <source>
        <dbReference type="Proteomes" id="UP001381693"/>
    </source>
</evidence>
<reference evidence="4 5" key="1">
    <citation type="submission" date="2023-11" db="EMBL/GenBank/DDBJ databases">
        <title>Halocaridina rubra genome assembly.</title>
        <authorList>
            <person name="Smith C."/>
        </authorList>
    </citation>
    <scope>NUCLEOTIDE SEQUENCE [LARGE SCALE GENOMIC DNA]</scope>
    <source>
        <strain evidence="4">EP-1</strain>
        <tissue evidence="4">Whole</tissue>
    </source>
</reference>
<keyword evidence="3" id="KW-0732">Signal</keyword>
<feature type="chain" id="PRO_5042842154" description="Oplophorus-luciferin 2-monooxygenase non-catalytic subunit" evidence="3">
    <location>
        <begin position="25"/>
        <end position="337"/>
    </location>
</feature>
<dbReference type="PROSITE" id="PS51450">
    <property type="entry name" value="LRR"/>
    <property type="match status" value="1"/>
</dbReference>
<evidence type="ECO:0008006" key="6">
    <source>
        <dbReference type="Google" id="ProtNLM"/>
    </source>
</evidence>
<evidence type="ECO:0000256" key="3">
    <source>
        <dbReference type="SAM" id="SignalP"/>
    </source>
</evidence>
<keyword evidence="2" id="KW-0677">Repeat</keyword>